<comment type="subcellular location">
    <subcellularLocation>
        <location evidence="1">Membrane</location>
        <topology evidence="1">Multi-pass membrane protein</topology>
    </subcellularLocation>
</comment>
<evidence type="ECO:0000313" key="7">
    <source>
        <dbReference type="EMBL" id="KAK0424130.1"/>
    </source>
</evidence>
<comment type="caution">
    <text evidence="7">The sequence shown here is derived from an EMBL/GenBank/DDBJ whole genome shotgun (WGS) entry which is preliminary data.</text>
</comment>
<dbReference type="GO" id="GO:0016020">
    <property type="term" value="C:membrane"/>
    <property type="evidence" value="ECO:0007669"/>
    <property type="project" value="UniProtKB-SubCell"/>
</dbReference>
<evidence type="ECO:0000256" key="1">
    <source>
        <dbReference type="ARBA" id="ARBA00004141"/>
    </source>
</evidence>
<feature type="transmembrane region" description="Helical" evidence="6">
    <location>
        <begin position="42"/>
        <end position="69"/>
    </location>
</feature>
<proteinExistence type="inferred from homology"/>
<organism evidence="7 8">
    <name type="scientific">Steinernema hermaphroditum</name>
    <dbReference type="NCBI Taxonomy" id="289476"/>
    <lineage>
        <taxon>Eukaryota</taxon>
        <taxon>Metazoa</taxon>
        <taxon>Ecdysozoa</taxon>
        <taxon>Nematoda</taxon>
        <taxon>Chromadorea</taxon>
        <taxon>Rhabditida</taxon>
        <taxon>Tylenchina</taxon>
        <taxon>Panagrolaimomorpha</taxon>
        <taxon>Strongyloidoidea</taxon>
        <taxon>Steinernematidae</taxon>
        <taxon>Steinernema</taxon>
    </lineage>
</organism>
<dbReference type="Pfam" id="PF02118">
    <property type="entry name" value="Srg"/>
    <property type="match status" value="1"/>
</dbReference>
<evidence type="ECO:0000256" key="3">
    <source>
        <dbReference type="ARBA" id="ARBA00022692"/>
    </source>
</evidence>
<dbReference type="GO" id="GO:0004888">
    <property type="term" value="F:transmembrane signaling receptor activity"/>
    <property type="evidence" value="ECO:0007669"/>
    <property type="project" value="InterPro"/>
</dbReference>
<dbReference type="GO" id="GO:0007606">
    <property type="term" value="P:sensory perception of chemical stimulus"/>
    <property type="evidence" value="ECO:0007669"/>
    <property type="project" value="UniProtKB-UniRule"/>
</dbReference>
<protein>
    <recommendedName>
        <fullName evidence="6">Serpentine receptor class gamma</fullName>
    </recommendedName>
</protein>
<evidence type="ECO:0000256" key="5">
    <source>
        <dbReference type="ARBA" id="ARBA00023136"/>
    </source>
</evidence>
<dbReference type="Proteomes" id="UP001175271">
    <property type="component" value="Unassembled WGS sequence"/>
</dbReference>
<sequence length="135" mass="15258">MSTEIVPLIVSLLYGVPSMILYIVILLQIVRPKHKKRFGNPFFRLYFLIGVVDCLGYVNSYIFITLPTYSFFSSFYGSSVFAPSPLTTAIYFAAYLLGNLQLFGNCFLTFNRFTSIVFPCERRSPGSHVLCHKGG</sequence>
<reference evidence="7" key="1">
    <citation type="submission" date="2023-06" db="EMBL/GenBank/DDBJ databases">
        <title>Genomic analysis of the entomopathogenic nematode Steinernema hermaphroditum.</title>
        <authorList>
            <person name="Schwarz E.M."/>
            <person name="Heppert J.K."/>
            <person name="Baniya A."/>
            <person name="Schwartz H.T."/>
            <person name="Tan C.-H."/>
            <person name="Antoshechkin I."/>
            <person name="Sternberg P.W."/>
            <person name="Goodrich-Blair H."/>
            <person name="Dillman A.R."/>
        </authorList>
    </citation>
    <scope>NUCLEOTIDE SEQUENCE</scope>
    <source>
        <strain evidence="7">PS9179</strain>
        <tissue evidence="7">Whole animal</tissue>
    </source>
</reference>
<keyword evidence="8" id="KW-1185">Reference proteome</keyword>
<evidence type="ECO:0000313" key="8">
    <source>
        <dbReference type="Proteomes" id="UP001175271"/>
    </source>
</evidence>
<keyword evidence="3 6" id="KW-0812">Transmembrane</keyword>
<gene>
    <name evidence="7" type="ORF">QR680_008506</name>
</gene>
<feature type="transmembrane region" description="Helical" evidence="6">
    <location>
        <begin position="6"/>
        <end position="30"/>
    </location>
</feature>
<dbReference type="AlphaFoldDB" id="A0AA39M863"/>
<dbReference type="PANTHER" id="PTHR31552:SF8">
    <property type="entry name" value="SERPENTINE RECEPTOR CLASS GAMMA"/>
    <property type="match status" value="1"/>
</dbReference>
<dbReference type="EMBL" id="JAUCMV010000001">
    <property type="protein sequence ID" value="KAK0424130.1"/>
    <property type="molecule type" value="Genomic_DNA"/>
</dbReference>
<feature type="transmembrane region" description="Helical" evidence="6">
    <location>
        <begin position="89"/>
        <end position="108"/>
    </location>
</feature>
<comment type="caution">
    <text evidence="6">Lacks conserved residue(s) required for the propagation of feature annotation.</text>
</comment>
<keyword evidence="5 6" id="KW-0472">Membrane</keyword>
<keyword evidence="4 6" id="KW-1133">Transmembrane helix</keyword>
<comment type="similarity">
    <text evidence="2 6">Belongs to the nematode receptor-like protein srg family.</text>
</comment>
<name>A0AA39M863_9BILA</name>
<evidence type="ECO:0000256" key="6">
    <source>
        <dbReference type="RuleBase" id="RU280813"/>
    </source>
</evidence>
<evidence type="ECO:0000256" key="4">
    <source>
        <dbReference type="ARBA" id="ARBA00022989"/>
    </source>
</evidence>
<evidence type="ECO:0000256" key="2">
    <source>
        <dbReference type="ARBA" id="ARBA00005692"/>
    </source>
</evidence>
<dbReference type="PANTHER" id="PTHR31552">
    <property type="entry name" value="SERPENTINE RECEPTOR CLASS GAMMA"/>
    <property type="match status" value="1"/>
</dbReference>
<dbReference type="InterPro" id="IPR000609">
    <property type="entry name" value="7TM_GPCR_serpentine_rcpt_Srg"/>
</dbReference>
<accession>A0AA39M863</accession>